<dbReference type="Proteomes" id="UP000735302">
    <property type="component" value="Unassembled WGS sequence"/>
</dbReference>
<organism evidence="1 2">
    <name type="scientific">Plakobranchus ocellatus</name>
    <dbReference type="NCBI Taxonomy" id="259542"/>
    <lineage>
        <taxon>Eukaryota</taxon>
        <taxon>Metazoa</taxon>
        <taxon>Spiralia</taxon>
        <taxon>Lophotrochozoa</taxon>
        <taxon>Mollusca</taxon>
        <taxon>Gastropoda</taxon>
        <taxon>Heterobranchia</taxon>
        <taxon>Euthyneura</taxon>
        <taxon>Panpulmonata</taxon>
        <taxon>Sacoglossa</taxon>
        <taxon>Placobranchoidea</taxon>
        <taxon>Plakobranchidae</taxon>
        <taxon>Plakobranchus</taxon>
    </lineage>
</organism>
<sequence length="102" mass="11588">MVFVHVARQKQVISGFDAPRQAKTLVASLEPATEVSPADFRADSLSAVPLTPLICFKNYKAVFHADRNLQFESKDKPLKNSNFIILMIPYYRINFPRFSTIV</sequence>
<dbReference type="EMBL" id="BLXT01000501">
    <property type="protein sequence ID" value="GFN77803.1"/>
    <property type="molecule type" value="Genomic_DNA"/>
</dbReference>
<evidence type="ECO:0000313" key="2">
    <source>
        <dbReference type="Proteomes" id="UP000735302"/>
    </source>
</evidence>
<comment type="caution">
    <text evidence="1">The sequence shown here is derived from an EMBL/GenBank/DDBJ whole genome shotgun (WGS) entry which is preliminary data.</text>
</comment>
<protein>
    <submittedName>
        <fullName evidence="1">Uncharacterized protein</fullName>
    </submittedName>
</protein>
<reference evidence="1 2" key="1">
    <citation type="journal article" date="2021" name="Elife">
        <title>Chloroplast acquisition without the gene transfer in kleptoplastic sea slugs, Plakobranchus ocellatus.</title>
        <authorList>
            <person name="Maeda T."/>
            <person name="Takahashi S."/>
            <person name="Yoshida T."/>
            <person name="Shimamura S."/>
            <person name="Takaki Y."/>
            <person name="Nagai Y."/>
            <person name="Toyoda A."/>
            <person name="Suzuki Y."/>
            <person name="Arimoto A."/>
            <person name="Ishii H."/>
            <person name="Satoh N."/>
            <person name="Nishiyama T."/>
            <person name="Hasebe M."/>
            <person name="Maruyama T."/>
            <person name="Minagawa J."/>
            <person name="Obokata J."/>
            <person name="Shigenobu S."/>
        </authorList>
    </citation>
    <scope>NUCLEOTIDE SEQUENCE [LARGE SCALE GENOMIC DNA]</scope>
</reference>
<keyword evidence="2" id="KW-1185">Reference proteome</keyword>
<dbReference type="AlphaFoldDB" id="A0AAV3Y4B7"/>
<evidence type="ECO:0000313" key="1">
    <source>
        <dbReference type="EMBL" id="GFN77803.1"/>
    </source>
</evidence>
<proteinExistence type="predicted"/>
<gene>
    <name evidence="1" type="ORF">PoB_000430900</name>
</gene>
<name>A0AAV3Y4B7_9GAST</name>
<accession>A0AAV3Y4B7</accession>